<proteinExistence type="predicted"/>
<evidence type="ECO:0000313" key="2">
    <source>
        <dbReference type="EMBL" id="GAA3703093.1"/>
    </source>
</evidence>
<evidence type="ECO:0000256" key="1">
    <source>
        <dbReference type="SAM" id="MobiDB-lite"/>
    </source>
</evidence>
<name>A0ABP7DAI8_9MICC</name>
<feature type="region of interest" description="Disordered" evidence="1">
    <location>
        <begin position="45"/>
        <end position="71"/>
    </location>
</feature>
<protein>
    <submittedName>
        <fullName evidence="2">Uncharacterized protein</fullName>
    </submittedName>
</protein>
<evidence type="ECO:0000313" key="3">
    <source>
        <dbReference type="Proteomes" id="UP001501536"/>
    </source>
</evidence>
<comment type="caution">
    <text evidence="2">The sequence shown here is derived from an EMBL/GenBank/DDBJ whole genome shotgun (WGS) entry which is preliminary data.</text>
</comment>
<sequence length="71" mass="7541">MLLRIPGLQPTDGLPETDSGRGRLPPGLRIADWVAGRFTDRSFTNSVTGHRAGQLPTPARIPCHGPGARLG</sequence>
<keyword evidence="3" id="KW-1185">Reference proteome</keyword>
<accession>A0ABP7DAI8</accession>
<dbReference type="Proteomes" id="UP001501536">
    <property type="component" value="Unassembled WGS sequence"/>
</dbReference>
<gene>
    <name evidence="2" type="ORF">GCM10022377_15920</name>
</gene>
<dbReference type="EMBL" id="BAABCJ010000002">
    <property type="protein sequence ID" value="GAA3703093.1"/>
    <property type="molecule type" value="Genomic_DNA"/>
</dbReference>
<organism evidence="2 3">
    <name type="scientific">Zhihengliuella alba</name>
    <dbReference type="NCBI Taxonomy" id="547018"/>
    <lineage>
        <taxon>Bacteria</taxon>
        <taxon>Bacillati</taxon>
        <taxon>Actinomycetota</taxon>
        <taxon>Actinomycetes</taxon>
        <taxon>Micrococcales</taxon>
        <taxon>Micrococcaceae</taxon>
        <taxon>Zhihengliuella</taxon>
    </lineage>
</organism>
<feature type="region of interest" description="Disordered" evidence="1">
    <location>
        <begin position="1"/>
        <end position="25"/>
    </location>
</feature>
<reference evidence="3" key="1">
    <citation type="journal article" date="2019" name="Int. J. Syst. Evol. Microbiol.">
        <title>The Global Catalogue of Microorganisms (GCM) 10K type strain sequencing project: providing services to taxonomists for standard genome sequencing and annotation.</title>
        <authorList>
            <consortium name="The Broad Institute Genomics Platform"/>
            <consortium name="The Broad Institute Genome Sequencing Center for Infectious Disease"/>
            <person name="Wu L."/>
            <person name="Ma J."/>
        </authorList>
    </citation>
    <scope>NUCLEOTIDE SEQUENCE [LARGE SCALE GENOMIC DNA]</scope>
    <source>
        <strain evidence="3">JCM 16961</strain>
    </source>
</reference>